<keyword evidence="4" id="KW-1185">Reference proteome</keyword>
<name>A0ABV0K969_9CYAN</name>
<feature type="domain" description="HTH luxR-type" evidence="2">
    <location>
        <begin position="145"/>
        <end position="210"/>
    </location>
</feature>
<reference evidence="3 4" key="1">
    <citation type="submission" date="2022-04" db="EMBL/GenBank/DDBJ databases">
        <title>Positive selection, recombination, and allopatry shape intraspecific diversity of widespread and dominant cyanobacteria.</title>
        <authorList>
            <person name="Wei J."/>
            <person name="Shu W."/>
            <person name="Hu C."/>
        </authorList>
    </citation>
    <scope>NUCLEOTIDE SEQUENCE [LARGE SCALE GENOMIC DNA]</scope>
    <source>
        <strain evidence="3 4">DQ-A4</strain>
    </source>
</reference>
<dbReference type="InterPro" id="IPR039420">
    <property type="entry name" value="WalR-like"/>
</dbReference>
<dbReference type="InterPro" id="IPR000792">
    <property type="entry name" value="Tscrpt_reg_LuxR_C"/>
</dbReference>
<accession>A0ABV0K969</accession>
<sequence length="214" mass="22321">MKRVLIISPSAITQAGLSAIIAEESAADTDGSANRWQVVGAAAQPLSREWAADCALVSWPMVGDGLSDLDPFNNLAMPVVALIDAWSDVALLELLQGRVGLLPGQASGAEIVAALDAAVAGLVAVHPSFLDSLLASTESLQTTAPPHQTEALTPREVEVLTMLAEGLSNKAIARRLHLSEHTIKYHTSAIFAKLNVSSRTEAAIAGARAGFILL</sequence>
<gene>
    <name evidence="3" type="ORF">NC992_20770</name>
</gene>
<proteinExistence type="predicted"/>
<dbReference type="Proteomes" id="UP001482513">
    <property type="component" value="Unassembled WGS sequence"/>
</dbReference>
<dbReference type="PROSITE" id="PS00622">
    <property type="entry name" value="HTH_LUXR_1"/>
    <property type="match status" value="1"/>
</dbReference>
<dbReference type="SMART" id="SM00421">
    <property type="entry name" value="HTH_LUXR"/>
    <property type="match status" value="1"/>
</dbReference>
<dbReference type="PANTHER" id="PTHR43214">
    <property type="entry name" value="TWO-COMPONENT RESPONSE REGULATOR"/>
    <property type="match status" value="1"/>
</dbReference>
<dbReference type="Pfam" id="PF00196">
    <property type="entry name" value="GerE"/>
    <property type="match status" value="1"/>
</dbReference>
<evidence type="ECO:0000313" key="4">
    <source>
        <dbReference type="Proteomes" id="UP001482513"/>
    </source>
</evidence>
<dbReference type="InterPro" id="IPR016032">
    <property type="entry name" value="Sig_transdc_resp-reg_C-effctor"/>
</dbReference>
<protein>
    <submittedName>
        <fullName evidence="3">Response regulator transcription factor</fullName>
    </submittedName>
</protein>
<dbReference type="EMBL" id="JAMPKX010000011">
    <property type="protein sequence ID" value="MEP0949326.1"/>
    <property type="molecule type" value="Genomic_DNA"/>
</dbReference>
<evidence type="ECO:0000256" key="1">
    <source>
        <dbReference type="ARBA" id="ARBA00023125"/>
    </source>
</evidence>
<dbReference type="CDD" id="cd06170">
    <property type="entry name" value="LuxR_C_like"/>
    <property type="match status" value="1"/>
</dbReference>
<evidence type="ECO:0000313" key="3">
    <source>
        <dbReference type="EMBL" id="MEP0949326.1"/>
    </source>
</evidence>
<organism evidence="3 4">
    <name type="scientific">Leptolyngbya subtilissima DQ-A4</name>
    <dbReference type="NCBI Taxonomy" id="2933933"/>
    <lineage>
        <taxon>Bacteria</taxon>
        <taxon>Bacillati</taxon>
        <taxon>Cyanobacteriota</taxon>
        <taxon>Cyanophyceae</taxon>
        <taxon>Leptolyngbyales</taxon>
        <taxon>Leptolyngbyaceae</taxon>
        <taxon>Leptolyngbya group</taxon>
        <taxon>Leptolyngbya</taxon>
    </lineage>
</organism>
<keyword evidence="1" id="KW-0238">DNA-binding</keyword>
<evidence type="ECO:0000259" key="2">
    <source>
        <dbReference type="PROSITE" id="PS50043"/>
    </source>
</evidence>
<dbReference type="Gene3D" id="3.40.50.2300">
    <property type="match status" value="1"/>
</dbReference>
<dbReference type="RefSeq" id="WP_190704864.1">
    <property type="nucleotide sequence ID" value="NZ_JAMPKX010000011.1"/>
</dbReference>
<dbReference type="PRINTS" id="PR00038">
    <property type="entry name" value="HTHLUXR"/>
</dbReference>
<dbReference type="PROSITE" id="PS50043">
    <property type="entry name" value="HTH_LUXR_2"/>
    <property type="match status" value="1"/>
</dbReference>
<dbReference type="SUPFAM" id="SSF46894">
    <property type="entry name" value="C-terminal effector domain of the bipartite response regulators"/>
    <property type="match status" value="1"/>
</dbReference>
<comment type="caution">
    <text evidence="3">The sequence shown here is derived from an EMBL/GenBank/DDBJ whole genome shotgun (WGS) entry which is preliminary data.</text>
</comment>